<feature type="region of interest" description="Disordered" evidence="10">
    <location>
        <begin position="54"/>
        <end position="356"/>
    </location>
</feature>
<dbReference type="Pfam" id="PF04760">
    <property type="entry name" value="IF2_N"/>
    <property type="match status" value="2"/>
</dbReference>
<dbReference type="Pfam" id="PF00009">
    <property type="entry name" value="GTP_EFTU"/>
    <property type="match status" value="1"/>
</dbReference>
<dbReference type="FunFam" id="3.40.50.10050:FF:000001">
    <property type="entry name" value="Translation initiation factor IF-2"/>
    <property type="match status" value="1"/>
</dbReference>
<dbReference type="Pfam" id="PF11987">
    <property type="entry name" value="IF-2"/>
    <property type="match status" value="1"/>
</dbReference>
<evidence type="ECO:0000256" key="6">
    <source>
        <dbReference type="ARBA" id="ARBA00023134"/>
    </source>
</evidence>
<evidence type="ECO:0000259" key="11">
    <source>
        <dbReference type="PROSITE" id="PS51722"/>
    </source>
</evidence>
<dbReference type="InterPro" id="IPR036925">
    <property type="entry name" value="TIF_IF2_dom3_sf"/>
</dbReference>
<name>A0A1Z4N7B2_9CYAN</name>
<proteinExistence type="inferred from homology"/>
<feature type="binding site" evidence="8">
    <location>
        <begin position="547"/>
        <end position="554"/>
    </location>
    <ligand>
        <name>GTP</name>
        <dbReference type="ChEBI" id="CHEBI:37565"/>
    </ligand>
</feature>
<dbReference type="CDD" id="cd03692">
    <property type="entry name" value="mtIF2_IVc"/>
    <property type="match status" value="1"/>
</dbReference>
<feature type="region of interest" description="Disordered" evidence="10">
    <location>
        <begin position="404"/>
        <end position="455"/>
    </location>
</feature>
<keyword evidence="4 8" id="KW-0547">Nucleotide-binding</keyword>
<dbReference type="FunFam" id="2.40.30.10:FF:000008">
    <property type="entry name" value="Translation initiation factor IF-2"/>
    <property type="match status" value="1"/>
</dbReference>
<dbReference type="NCBIfam" id="TIGR00487">
    <property type="entry name" value="IF-2"/>
    <property type="match status" value="1"/>
</dbReference>
<dbReference type="GO" id="GO:0005525">
    <property type="term" value="F:GTP binding"/>
    <property type="evidence" value="ECO:0007669"/>
    <property type="project" value="UniProtKB-KW"/>
</dbReference>
<feature type="compositionally biased region" description="Basic and acidic residues" evidence="10">
    <location>
        <begin position="440"/>
        <end position="455"/>
    </location>
</feature>
<dbReference type="Gene3D" id="3.40.50.10050">
    <property type="entry name" value="Translation initiation factor IF- 2, domain 3"/>
    <property type="match status" value="1"/>
</dbReference>
<keyword evidence="6 8" id="KW-0342">GTP-binding</keyword>
<evidence type="ECO:0000256" key="4">
    <source>
        <dbReference type="ARBA" id="ARBA00022741"/>
    </source>
</evidence>
<keyword evidence="13" id="KW-1185">Reference proteome</keyword>
<dbReference type="GO" id="GO:0005829">
    <property type="term" value="C:cytosol"/>
    <property type="evidence" value="ECO:0007669"/>
    <property type="project" value="TreeGrafter"/>
</dbReference>
<dbReference type="AlphaFoldDB" id="A0A1Z4N7B2"/>
<dbReference type="CDD" id="cd01887">
    <property type="entry name" value="IF2_eIF5B"/>
    <property type="match status" value="1"/>
</dbReference>
<dbReference type="KEGG" id="ttq:NIES37_56270"/>
<evidence type="ECO:0000256" key="3">
    <source>
        <dbReference type="ARBA" id="ARBA00022540"/>
    </source>
</evidence>
<dbReference type="PROSITE" id="PS01176">
    <property type="entry name" value="IF2"/>
    <property type="match status" value="1"/>
</dbReference>
<dbReference type="InterPro" id="IPR053905">
    <property type="entry name" value="EF-G-like_DII"/>
</dbReference>
<dbReference type="InterPro" id="IPR015760">
    <property type="entry name" value="TIF_IF2"/>
</dbReference>
<dbReference type="InterPro" id="IPR044145">
    <property type="entry name" value="IF2_II"/>
</dbReference>
<dbReference type="PROSITE" id="PS51722">
    <property type="entry name" value="G_TR_2"/>
    <property type="match status" value="1"/>
</dbReference>
<evidence type="ECO:0000256" key="2">
    <source>
        <dbReference type="ARBA" id="ARBA00020675"/>
    </source>
</evidence>
<dbReference type="CDD" id="cd03702">
    <property type="entry name" value="IF2_mtIF2_II"/>
    <property type="match status" value="1"/>
</dbReference>
<dbReference type="Gene3D" id="2.40.30.10">
    <property type="entry name" value="Translation factors"/>
    <property type="match status" value="2"/>
</dbReference>
<keyword evidence="5 8" id="KW-0648">Protein biosynthesis</keyword>
<keyword evidence="8" id="KW-0963">Cytoplasm</keyword>
<feature type="binding site" evidence="8">
    <location>
        <begin position="597"/>
        <end position="601"/>
    </location>
    <ligand>
        <name>GTP</name>
        <dbReference type="ChEBI" id="CHEBI:37565"/>
    </ligand>
</feature>
<feature type="compositionally biased region" description="Polar residues" evidence="10">
    <location>
        <begin position="104"/>
        <end position="123"/>
    </location>
</feature>
<evidence type="ECO:0000256" key="8">
    <source>
        <dbReference type="HAMAP-Rule" id="MF_00100"/>
    </source>
</evidence>
<dbReference type="NCBIfam" id="TIGR00231">
    <property type="entry name" value="small_GTP"/>
    <property type="match status" value="1"/>
</dbReference>
<dbReference type="HAMAP" id="MF_00100_B">
    <property type="entry name" value="IF_2_B"/>
    <property type="match status" value="1"/>
</dbReference>
<dbReference type="Gene3D" id="1.10.10.2480">
    <property type="match status" value="1"/>
</dbReference>
<reference evidence="12 13" key="1">
    <citation type="submission" date="2017-06" db="EMBL/GenBank/DDBJ databases">
        <title>Genome sequencing of cyanobaciteial culture collection at National Institute for Environmental Studies (NIES).</title>
        <authorList>
            <person name="Hirose Y."/>
            <person name="Shimura Y."/>
            <person name="Fujisawa T."/>
            <person name="Nakamura Y."/>
            <person name="Kawachi M."/>
        </authorList>
    </citation>
    <scope>NUCLEOTIDE SEQUENCE [LARGE SCALE GENOMIC DNA]</scope>
    <source>
        <strain evidence="12 13">NIES-37</strain>
    </source>
</reference>
<gene>
    <name evidence="8" type="primary">infB</name>
    <name evidence="12" type="ORF">NIES37_56270</name>
</gene>
<feature type="compositionally biased region" description="Polar residues" evidence="10">
    <location>
        <begin position="152"/>
        <end position="172"/>
    </location>
</feature>
<dbReference type="PANTHER" id="PTHR43381:SF5">
    <property type="entry name" value="TR-TYPE G DOMAIN-CONTAINING PROTEIN"/>
    <property type="match status" value="1"/>
</dbReference>
<dbReference type="PRINTS" id="PR00315">
    <property type="entry name" value="ELONGATNFCT"/>
</dbReference>
<evidence type="ECO:0000256" key="1">
    <source>
        <dbReference type="ARBA" id="ARBA00007733"/>
    </source>
</evidence>
<dbReference type="Gene3D" id="3.40.50.300">
    <property type="entry name" value="P-loop containing nucleotide triphosphate hydrolases"/>
    <property type="match status" value="1"/>
</dbReference>
<comment type="caution">
    <text evidence="8">Lacks conserved residue(s) required for the propagation of feature annotation.</text>
</comment>
<dbReference type="PANTHER" id="PTHR43381">
    <property type="entry name" value="TRANSLATION INITIATION FACTOR IF-2-RELATED"/>
    <property type="match status" value="1"/>
</dbReference>
<dbReference type="InterPro" id="IPR000795">
    <property type="entry name" value="T_Tr_GTP-bd_dom"/>
</dbReference>
<accession>A0A1Z4N7B2</accession>
<dbReference type="EMBL" id="AP018248">
    <property type="protein sequence ID" value="BAZ01623.1"/>
    <property type="molecule type" value="Genomic_DNA"/>
</dbReference>
<evidence type="ECO:0000256" key="10">
    <source>
        <dbReference type="SAM" id="MobiDB-lite"/>
    </source>
</evidence>
<evidence type="ECO:0000313" key="12">
    <source>
        <dbReference type="EMBL" id="BAZ01623.1"/>
    </source>
</evidence>
<dbReference type="SUPFAM" id="SSF52540">
    <property type="entry name" value="P-loop containing nucleoside triphosphate hydrolases"/>
    <property type="match status" value="1"/>
</dbReference>
<dbReference type="RefSeq" id="WP_096581309.1">
    <property type="nucleotide sequence ID" value="NZ_CAWNJS010000001.1"/>
</dbReference>
<dbReference type="InterPro" id="IPR009000">
    <property type="entry name" value="Transl_B-barrel_sf"/>
</dbReference>
<feature type="binding site" evidence="8">
    <location>
        <begin position="651"/>
        <end position="654"/>
    </location>
    <ligand>
        <name>GTP</name>
        <dbReference type="ChEBI" id="CHEBI:37565"/>
    </ligand>
</feature>
<evidence type="ECO:0000313" key="13">
    <source>
        <dbReference type="Proteomes" id="UP000218785"/>
    </source>
</evidence>
<protein>
    <recommendedName>
        <fullName evidence="2 8">Translation initiation factor IF-2</fullName>
    </recommendedName>
</protein>
<sequence>MNNGKVRIYELSKELNLDNKELLAICDQLDIAVKSHSSTISDSEAERIRSAAEKFAATNGTPKKDTGINTHQAHGPQAGSRNRPAPPPHKQEILEIRKPKILRNPNSNAPEASVNTSTPSALSEANPPSPPKPFATPVSPMQPTAPTRPVPRNQSETPQQPAVKNADTTPNAQPKEKIVGEKPEKPVSAKPRPEKPQKPQLVAPPARPVSEAPAIEALNQADKPILKRERPKRSEEEREQIKPRAAKPGTDQTVQPTPQKQARPTPGPVKPEQRGNRAPGGAPFSDSQRPSRPVRSSEPVAAMPIATPPRPMQGGAGKAAATTTLDEAIPADILDLKRPTPPRPAKGGKKWQEEEIIDEIKEKSGKAGVKGKRVKPLLDDDFEEDDLLDEEGLEIPATVQVSLSIARPPKPKATRPTPQPAIAVASPTTKGRKSAATNRDQNRRQEVETKRERPEKLVVTGPMTVQELADALAIADTEIVKILFLKGMAVSITQNLDVPTITLICTDLEVAVETAEPEAEARKVTEMLDLADMENLHRRPPVVTIMGHVDHGKTTLLDSIRKTKVAAGEAGGITQHIGAYHVDIEHEGKPQQIVFLDTPGHEAFTAMRARGARVTDIAVLVVAADDGVRPQTIEAISHAQAAGVPIVVAINKIDKEGAQPERVKQELTNYGLTAEDWGGETIMVPVSAIKGENLDTLLEMILLVAEVAELSANPDREAKGTVIEAHLDKAKGAVATLLIQNGTLHVGDMLVAGSAFGKVRAMVDDRGRRVEVASPSFAVEVLGLSDVPAAGDEFEAFENEKEARALASDRADKQRQSRLLQGRVTLTTLSAQAQEGELKELNLILKADVQGSVEAIVGSLRQIPQNEVQIRMLLATAGEITETDIDLAAASNAVIIGFNTTYASGARQAADEAGVDVREYNIIYKLLEDIQGALEGLLEPELVEEPLGQTEVRAVFPVGRGAVAGCYVQSGKLIRNCKVRVRRSGKVIYEGVLDSLKRMKEDAREVNAGYECGIGIDKFHDWAEGDIIEAYQMVTKRRTLTMTK</sequence>
<keyword evidence="3 8" id="KW-0396">Initiation factor</keyword>
<feature type="compositionally biased region" description="Basic and acidic residues" evidence="10">
    <location>
        <begin position="174"/>
        <end position="197"/>
    </location>
</feature>
<feature type="compositionally biased region" description="Polar residues" evidence="10">
    <location>
        <begin position="250"/>
        <end position="262"/>
    </location>
</feature>
<dbReference type="FunFam" id="2.40.30.10:FF:000007">
    <property type="entry name" value="Translation initiation factor IF-2"/>
    <property type="match status" value="1"/>
</dbReference>
<feature type="compositionally biased region" description="Basic and acidic residues" evidence="10">
    <location>
        <begin position="224"/>
        <end position="242"/>
    </location>
</feature>
<evidence type="ECO:0000256" key="7">
    <source>
        <dbReference type="ARBA" id="ARBA00025162"/>
    </source>
</evidence>
<dbReference type="Pfam" id="PF22042">
    <property type="entry name" value="EF-G_D2"/>
    <property type="match status" value="1"/>
</dbReference>
<dbReference type="FunFam" id="3.40.50.300:FF:000019">
    <property type="entry name" value="Translation initiation factor IF-2"/>
    <property type="match status" value="1"/>
</dbReference>
<dbReference type="GO" id="GO:0003743">
    <property type="term" value="F:translation initiation factor activity"/>
    <property type="evidence" value="ECO:0007669"/>
    <property type="project" value="UniProtKB-UniRule"/>
</dbReference>
<feature type="compositionally biased region" description="Basic and acidic residues" evidence="10">
    <location>
        <begin position="89"/>
        <end position="98"/>
    </location>
</feature>
<dbReference type="InterPro" id="IPR006847">
    <property type="entry name" value="IF2_N"/>
</dbReference>
<organism evidence="12 13">
    <name type="scientific">Tolypothrix tenuis PCC 7101</name>
    <dbReference type="NCBI Taxonomy" id="231146"/>
    <lineage>
        <taxon>Bacteria</taxon>
        <taxon>Bacillati</taxon>
        <taxon>Cyanobacteriota</taxon>
        <taxon>Cyanophyceae</taxon>
        <taxon>Nostocales</taxon>
        <taxon>Tolypothrichaceae</taxon>
        <taxon>Tolypothrix</taxon>
    </lineage>
</organism>
<dbReference type="InterPro" id="IPR005225">
    <property type="entry name" value="Small_GTP-bd"/>
</dbReference>
<dbReference type="InterPro" id="IPR000178">
    <property type="entry name" value="TF_IF2_bacterial-like"/>
</dbReference>
<evidence type="ECO:0000256" key="9">
    <source>
        <dbReference type="RuleBase" id="RU000644"/>
    </source>
</evidence>
<dbReference type="InterPro" id="IPR023115">
    <property type="entry name" value="TIF_IF2_dom3"/>
</dbReference>
<evidence type="ECO:0000256" key="5">
    <source>
        <dbReference type="ARBA" id="ARBA00022917"/>
    </source>
</evidence>
<comment type="function">
    <text evidence="7 8 9">One of the essential components for the initiation of protein synthesis. Protects formylmethionyl-tRNA from spontaneous hydrolysis and promotes its binding to the 30S ribosomal subunits. Also involved in the hydrolysis of GTP during the formation of the 70S ribosomal complex.</text>
</comment>
<dbReference type="Proteomes" id="UP000218785">
    <property type="component" value="Chromosome"/>
</dbReference>
<comment type="subcellular location">
    <subcellularLocation>
        <location evidence="8">Cytoplasm</location>
    </subcellularLocation>
</comment>
<dbReference type="GO" id="GO:0003924">
    <property type="term" value="F:GTPase activity"/>
    <property type="evidence" value="ECO:0007669"/>
    <property type="project" value="UniProtKB-UniRule"/>
</dbReference>
<dbReference type="InterPro" id="IPR027417">
    <property type="entry name" value="P-loop_NTPase"/>
</dbReference>
<comment type="similarity">
    <text evidence="1 8 9">Belongs to the TRAFAC class translation factor GTPase superfamily. Classic translation factor GTPase family. IF-2 subfamily.</text>
</comment>
<dbReference type="SUPFAM" id="SSF52156">
    <property type="entry name" value="Initiation factor IF2/eIF5b, domain 3"/>
    <property type="match status" value="1"/>
</dbReference>
<feature type="domain" description="Tr-type G" evidence="11">
    <location>
        <begin position="538"/>
        <end position="711"/>
    </location>
</feature>
<dbReference type="SUPFAM" id="SSF50447">
    <property type="entry name" value="Translation proteins"/>
    <property type="match status" value="2"/>
</dbReference>